<dbReference type="FunFam" id="3.40.50.1820:FF:000251">
    <property type="entry name" value="Extracelular serine carboxypeptidase, putative"/>
    <property type="match status" value="1"/>
</dbReference>
<dbReference type="FunFam" id="2.60.40.420:FF:000038">
    <property type="entry name" value="Extracellular dihydrogeodin oxidase/laccase"/>
    <property type="match status" value="1"/>
</dbReference>
<dbReference type="SUPFAM" id="SSF49503">
    <property type="entry name" value="Cupredoxins"/>
    <property type="match status" value="2"/>
</dbReference>
<dbReference type="InterPro" id="IPR008758">
    <property type="entry name" value="Peptidase_S28"/>
</dbReference>
<evidence type="ECO:0000256" key="9">
    <source>
        <dbReference type="ARBA" id="ARBA00023008"/>
    </source>
</evidence>
<dbReference type="Proteomes" id="UP000045706">
    <property type="component" value="Unassembled WGS sequence"/>
</dbReference>
<sequence>MAIIRLAAGLLLLSQALGLVAASTELGTTENLGFFQGLVEDVTQNLASPLLKTRQSNGGAPDPATLYPSYTLSVPIDHFHNESKYEPHTNGSFDLRYWFDDRFYKEGGPVIVLSGGETSGQGRLPFLQKGIVAILAEATNGLGVILEHRYYGASHVTEDLSTENLRFLTTDQALADTAYFAQNIIFPGYEDVNLTSPNTPWIAYGGSYAGAFVAILRKLYPDIFWGTISSSGVTAAVVDFWEYYEAARLFAPEGCAPATQKVTHVVDNILLGGDRDDVLQLKTVFGLGNVTRDVHFASAIRGGIAGLQSVNWDPAVNSPAFALYCGNMTSTEVLYPATNELKDSIKSILVTGGYQDEIDALTLTMQNYIGYVNLTRVSTCRGRPQDSCFGGRTDFSTDDLNPVWRLWQYQVCTEWGYFQTGSGVPESQLPMISRLIDYNFTSTTCREAFNIFDEPKVENINKHGGFRFSFPRVAIIDGEADPWRAATPHKIGLQYPESTLVPLPLCPTGIPRHLWWHYYNGPASANYDEDLGVVFLNDWDHQTVDELYAVAQTNGPPMLDNGLINGTNVYGDDDDASQTGNRLTIPFTTGTSYRMRLVNAAVDTHWKFSIDNHTLTVIAADLVPVEPYVTTMVDLTMGQRYDIIVTANQAEAADSFWMRAIPQSACSDNKSTDNIKAVVYYGDSVTTPKTIGYDYTDSCDDETENLIPVVSKVVEGADWSDLAIATVGRNSAGLFKWYLNSTSLLVDWADPTLGQVLTGATEWETKNAVLQLSEASKWVYLVVQTAMGVPHPIHLHGHDFFVLAQGSGTYSASVNLNTENPPRRDTALLPASGYLVMAWETDNPGVWLMHCHIGWHASEGFALQFIERYSEIAGISDQSSLNDGCSTWSSFQDTYSIEQEDSGYIMT</sequence>
<feature type="signal peptide" evidence="11">
    <location>
        <begin position="1"/>
        <end position="22"/>
    </location>
</feature>
<keyword evidence="10" id="KW-0325">Glycoprotein</keyword>
<dbReference type="AlphaFoldDB" id="A0A0G4LY20"/>
<keyword evidence="9" id="KW-0186">Copper</keyword>
<evidence type="ECO:0000256" key="1">
    <source>
        <dbReference type="ARBA" id="ARBA00010609"/>
    </source>
</evidence>
<evidence type="ECO:0000256" key="7">
    <source>
        <dbReference type="ARBA" id="ARBA00022801"/>
    </source>
</evidence>
<evidence type="ECO:0000259" key="12">
    <source>
        <dbReference type="Pfam" id="PF00394"/>
    </source>
</evidence>
<comment type="similarity">
    <text evidence="1">Belongs to the multicopper oxidase family.</text>
</comment>
<feature type="domain" description="Plastocyanin-like" evidence="13">
    <location>
        <begin position="749"/>
        <end position="868"/>
    </location>
</feature>
<evidence type="ECO:0008006" key="16">
    <source>
        <dbReference type="Google" id="ProtNLM"/>
    </source>
</evidence>
<evidence type="ECO:0000313" key="15">
    <source>
        <dbReference type="Proteomes" id="UP000045706"/>
    </source>
</evidence>
<dbReference type="InterPro" id="IPR011706">
    <property type="entry name" value="Cu-oxidase_C"/>
</dbReference>
<dbReference type="Pfam" id="PF07731">
    <property type="entry name" value="Cu-oxidase_2"/>
    <property type="match status" value="1"/>
</dbReference>
<dbReference type="CDD" id="cd13901">
    <property type="entry name" value="CuRO_3_MaLCC_like"/>
    <property type="match status" value="1"/>
</dbReference>
<dbReference type="PANTHER" id="PTHR11010:SF117">
    <property type="entry name" value="SERINE PROTEASE 16"/>
    <property type="match status" value="1"/>
</dbReference>
<gene>
    <name evidence="14" type="ORF">BN1723_013915</name>
</gene>
<dbReference type="GO" id="GO:0016491">
    <property type="term" value="F:oxidoreductase activity"/>
    <property type="evidence" value="ECO:0007669"/>
    <property type="project" value="UniProtKB-KW"/>
</dbReference>
<dbReference type="GO" id="GO:0005507">
    <property type="term" value="F:copper ion binding"/>
    <property type="evidence" value="ECO:0007669"/>
    <property type="project" value="InterPro"/>
</dbReference>
<proteinExistence type="inferred from homology"/>
<accession>A0A0G4LY20</accession>
<dbReference type="Gene3D" id="3.40.50.1820">
    <property type="entry name" value="alpha/beta hydrolase"/>
    <property type="match status" value="2"/>
</dbReference>
<dbReference type="Gene3D" id="2.60.40.420">
    <property type="entry name" value="Cupredoxins - blue copper proteins"/>
    <property type="match status" value="2"/>
</dbReference>
<dbReference type="FunFam" id="2.60.40.420:FF:000046">
    <property type="entry name" value="Multicopper oxidase"/>
    <property type="match status" value="1"/>
</dbReference>
<comment type="similarity">
    <text evidence="2">Belongs to the peptidase S28 family.</text>
</comment>
<feature type="domain" description="Plastocyanin-like" evidence="12">
    <location>
        <begin position="533"/>
        <end position="680"/>
    </location>
</feature>
<dbReference type="GO" id="GO:0008239">
    <property type="term" value="F:dipeptidyl-peptidase activity"/>
    <property type="evidence" value="ECO:0007669"/>
    <property type="project" value="TreeGrafter"/>
</dbReference>
<dbReference type="PANTHER" id="PTHR11010">
    <property type="entry name" value="PROTEASE S28 PRO-X CARBOXYPEPTIDASE-RELATED"/>
    <property type="match status" value="1"/>
</dbReference>
<dbReference type="InterPro" id="IPR008972">
    <property type="entry name" value="Cupredoxin"/>
</dbReference>
<keyword evidence="7" id="KW-0378">Hydrolase</keyword>
<name>A0A0G4LY20_VERLO</name>
<keyword evidence="6" id="KW-0677">Repeat</keyword>
<reference evidence="15" key="1">
    <citation type="submission" date="2015-05" db="EMBL/GenBank/DDBJ databases">
        <authorList>
            <person name="Fogelqvist Johan"/>
        </authorList>
    </citation>
    <scope>NUCLEOTIDE SEQUENCE [LARGE SCALE GENOMIC DNA]</scope>
</reference>
<evidence type="ECO:0000256" key="8">
    <source>
        <dbReference type="ARBA" id="ARBA00023002"/>
    </source>
</evidence>
<dbReference type="EMBL" id="CVQI01019779">
    <property type="protein sequence ID" value="CRK27003.1"/>
    <property type="molecule type" value="Genomic_DNA"/>
</dbReference>
<feature type="chain" id="PRO_5002566676" description="Plastocyanin-like domain-containing protein" evidence="11">
    <location>
        <begin position="23"/>
        <end position="907"/>
    </location>
</feature>
<keyword evidence="3" id="KW-0645">Protease</keyword>
<protein>
    <recommendedName>
        <fullName evidence="16">Plastocyanin-like domain-containing protein</fullName>
    </recommendedName>
</protein>
<evidence type="ECO:0000256" key="5">
    <source>
        <dbReference type="ARBA" id="ARBA00022729"/>
    </source>
</evidence>
<keyword evidence="8" id="KW-0560">Oxidoreductase</keyword>
<dbReference type="GO" id="GO:0006508">
    <property type="term" value="P:proteolysis"/>
    <property type="evidence" value="ECO:0007669"/>
    <property type="project" value="UniProtKB-KW"/>
</dbReference>
<dbReference type="InterPro" id="IPR001117">
    <property type="entry name" value="Cu-oxidase_2nd"/>
</dbReference>
<evidence type="ECO:0000313" key="14">
    <source>
        <dbReference type="EMBL" id="CRK27003.1"/>
    </source>
</evidence>
<keyword evidence="5 11" id="KW-0732">Signal</keyword>
<dbReference type="Pfam" id="PF00394">
    <property type="entry name" value="Cu-oxidase"/>
    <property type="match status" value="1"/>
</dbReference>
<evidence type="ECO:0000256" key="10">
    <source>
        <dbReference type="ARBA" id="ARBA00023180"/>
    </source>
</evidence>
<keyword evidence="4" id="KW-0479">Metal-binding</keyword>
<dbReference type="GO" id="GO:0070008">
    <property type="term" value="F:serine-type exopeptidase activity"/>
    <property type="evidence" value="ECO:0007669"/>
    <property type="project" value="InterPro"/>
</dbReference>
<dbReference type="InterPro" id="IPR029058">
    <property type="entry name" value="AB_hydrolase_fold"/>
</dbReference>
<evidence type="ECO:0000256" key="6">
    <source>
        <dbReference type="ARBA" id="ARBA00022737"/>
    </source>
</evidence>
<dbReference type="SUPFAM" id="SSF53474">
    <property type="entry name" value="alpha/beta-Hydrolases"/>
    <property type="match status" value="1"/>
</dbReference>
<evidence type="ECO:0000256" key="11">
    <source>
        <dbReference type="SAM" id="SignalP"/>
    </source>
</evidence>
<dbReference type="Pfam" id="PF05577">
    <property type="entry name" value="Peptidase_S28"/>
    <property type="match status" value="1"/>
</dbReference>
<evidence type="ECO:0000259" key="13">
    <source>
        <dbReference type="Pfam" id="PF07731"/>
    </source>
</evidence>
<organism evidence="14 15">
    <name type="scientific">Verticillium longisporum</name>
    <name type="common">Verticillium dahliae var. longisporum</name>
    <dbReference type="NCBI Taxonomy" id="100787"/>
    <lineage>
        <taxon>Eukaryota</taxon>
        <taxon>Fungi</taxon>
        <taxon>Dikarya</taxon>
        <taxon>Ascomycota</taxon>
        <taxon>Pezizomycotina</taxon>
        <taxon>Sordariomycetes</taxon>
        <taxon>Hypocreomycetidae</taxon>
        <taxon>Glomerellales</taxon>
        <taxon>Plectosphaerellaceae</taxon>
        <taxon>Verticillium</taxon>
    </lineage>
</organism>
<evidence type="ECO:0000256" key="4">
    <source>
        <dbReference type="ARBA" id="ARBA00022723"/>
    </source>
</evidence>
<evidence type="ECO:0000256" key="3">
    <source>
        <dbReference type="ARBA" id="ARBA00022670"/>
    </source>
</evidence>
<dbReference type="CDD" id="cd13880">
    <property type="entry name" value="CuRO_2_MaLCC_like"/>
    <property type="match status" value="1"/>
</dbReference>
<evidence type="ECO:0000256" key="2">
    <source>
        <dbReference type="ARBA" id="ARBA00011079"/>
    </source>
</evidence>